<evidence type="ECO:0000313" key="1">
    <source>
        <dbReference type="EMBL" id="RMZ94563.1"/>
    </source>
</evidence>
<dbReference type="EMBL" id="REGN01012963">
    <property type="protein sequence ID" value="RMZ94563.1"/>
    <property type="molecule type" value="Genomic_DNA"/>
</dbReference>
<gene>
    <name evidence="1" type="ORF">BpHYR1_050087</name>
</gene>
<reference evidence="1 2" key="1">
    <citation type="journal article" date="2018" name="Sci. Rep.">
        <title>Genomic signatures of local adaptation to the degree of environmental predictability in rotifers.</title>
        <authorList>
            <person name="Franch-Gras L."/>
            <person name="Hahn C."/>
            <person name="Garcia-Roger E.M."/>
            <person name="Carmona M.J."/>
            <person name="Serra M."/>
            <person name="Gomez A."/>
        </authorList>
    </citation>
    <scope>NUCLEOTIDE SEQUENCE [LARGE SCALE GENOMIC DNA]</scope>
    <source>
        <strain evidence="1">HYR1</strain>
    </source>
</reference>
<dbReference type="Proteomes" id="UP000276133">
    <property type="component" value="Unassembled WGS sequence"/>
</dbReference>
<sequence>MKKLKANFKVVHCRAPGLEGLILNLTFFPIFSSSNWNHSGFKTKIKYLLNSNYKKYQPRENRRKILQIILPVLLKII</sequence>
<keyword evidence="2" id="KW-1185">Reference proteome</keyword>
<comment type="caution">
    <text evidence="1">The sequence shown here is derived from an EMBL/GenBank/DDBJ whole genome shotgun (WGS) entry which is preliminary data.</text>
</comment>
<dbReference type="AlphaFoldDB" id="A0A3M7P6B1"/>
<name>A0A3M7P6B1_BRAPC</name>
<accession>A0A3M7P6B1</accession>
<proteinExistence type="predicted"/>
<protein>
    <submittedName>
        <fullName evidence="1">Uncharacterized protein</fullName>
    </submittedName>
</protein>
<evidence type="ECO:0000313" key="2">
    <source>
        <dbReference type="Proteomes" id="UP000276133"/>
    </source>
</evidence>
<organism evidence="1 2">
    <name type="scientific">Brachionus plicatilis</name>
    <name type="common">Marine rotifer</name>
    <name type="synonym">Brachionus muelleri</name>
    <dbReference type="NCBI Taxonomy" id="10195"/>
    <lineage>
        <taxon>Eukaryota</taxon>
        <taxon>Metazoa</taxon>
        <taxon>Spiralia</taxon>
        <taxon>Gnathifera</taxon>
        <taxon>Rotifera</taxon>
        <taxon>Eurotatoria</taxon>
        <taxon>Monogononta</taxon>
        <taxon>Pseudotrocha</taxon>
        <taxon>Ploima</taxon>
        <taxon>Brachionidae</taxon>
        <taxon>Brachionus</taxon>
    </lineage>
</organism>